<gene>
    <name evidence="1" type="ordered locus">SpiGrapes_1249</name>
</gene>
<dbReference type="AlphaFoldDB" id="G8QT96"/>
<dbReference type="eggNOG" id="ENOG503341W">
    <property type="taxonomic scope" value="Bacteria"/>
</dbReference>
<dbReference type="KEGG" id="sgp:SpiGrapes_1249"/>
<dbReference type="RefSeq" id="WP_014269912.1">
    <property type="nucleotide sequence ID" value="NC_016633.1"/>
</dbReference>
<dbReference type="Proteomes" id="UP000005632">
    <property type="component" value="Chromosome"/>
</dbReference>
<evidence type="ECO:0000313" key="1">
    <source>
        <dbReference type="EMBL" id="AEV29063.1"/>
    </source>
</evidence>
<dbReference type="OrthoDB" id="1098939at2"/>
<name>G8QT96_SPHPG</name>
<accession>G8QT96</accession>
<keyword evidence="2" id="KW-1185">Reference proteome</keyword>
<dbReference type="HOGENOM" id="CLU_745523_0_0_12"/>
<sequence length="344" mass="40242">MSSSSFLDDIGQAPLSEISVSETKKIDIIVNKLNSFWNNNSSRRILYSILLPDEIESLDLSSIFSNLPIVENQLGTSNWFEFSCDGRYQKSEEDFTNDKECEFAEYSKGHNMCLFFFGFEGVDFWMNGIKKKKKNRLYSYNDLKLYNKKFMINDIEKVFGDYNQFYLSQKTNVTKFFESKRFHDEIKDTTYSILKNRPENLMRDDLKNYLNEHVQGTFSIEYKLNSGNLVDIYTEQGGNELYILEVKWLGKSICNGAKSEYTIYEGKRIKEGIIQTLQYAQEIVDTMNPESLRQAYLVVFDARADLRRNQIDISQYSNDKEELKGYEKMFSILPILKLINSHPA</sequence>
<reference evidence="1 2" key="1">
    <citation type="submission" date="2011-11" db="EMBL/GenBank/DDBJ databases">
        <title>Complete sequence of Spirochaeta sp. grapes.</title>
        <authorList>
            <consortium name="US DOE Joint Genome Institute"/>
            <person name="Lucas S."/>
            <person name="Han J."/>
            <person name="Lapidus A."/>
            <person name="Cheng J.-F."/>
            <person name="Goodwin L."/>
            <person name="Pitluck S."/>
            <person name="Peters L."/>
            <person name="Ovchinnikova G."/>
            <person name="Munk A.C."/>
            <person name="Detter J.C."/>
            <person name="Han C."/>
            <person name="Tapia R."/>
            <person name="Land M."/>
            <person name="Hauser L."/>
            <person name="Kyrpides N."/>
            <person name="Ivanova N."/>
            <person name="Pagani I."/>
            <person name="Ritalahtilisa K."/>
            <person name="Loeffler F."/>
            <person name="Woyke T."/>
        </authorList>
    </citation>
    <scope>NUCLEOTIDE SEQUENCE [LARGE SCALE GENOMIC DNA]</scope>
    <source>
        <strain evidence="2">ATCC BAA-1885 / DSM 22778 / Grapes</strain>
    </source>
</reference>
<dbReference type="STRING" id="158190.SpiGrapes_1249"/>
<evidence type="ECO:0008006" key="3">
    <source>
        <dbReference type="Google" id="ProtNLM"/>
    </source>
</evidence>
<proteinExistence type="predicted"/>
<dbReference type="EMBL" id="CP003155">
    <property type="protein sequence ID" value="AEV29063.1"/>
    <property type="molecule type" value="Genomic_DNA"/>
</dbReference>
<organism evidence="1 2">
    <name type="scientific">Sphaerochaeta pleomorpha (strain ATCC BAA-1885 / DSM 22778 / Grapes)</name>
    <dbReference type="NCBI Taxonomy" id="158190"/>
    <lineage>
        <taxon>Bacteria</taxon>
        <taxon>Pseudomonadati</taxon>
        <taxon>Spirochaetota</taxon>
        <taxon>Spirochaetia</taxon>
        <taxon>Spirochaetales</taxon>
        <taxon>Sphaerochaetaceae</taxon>
        <taxon>Sphaerochaeta</taxon>
    </lineage>
</organism>
<protein>
    <recommendedName>
        <fullName evidence="3">DUF4263 domain-containing protein</fullName>
    </recommendedName>
</protein>
<evidence type="ECO:0000313" key="2">
    <source>
        <dbReference type="Proteomes" id="UP000005632"/>
    </source>
</evidence>